<name>A0A2P6V959_9CHLO</name>
<dbReference type="InterPro" id="IPR015943">
    <property type="entry name" value="WD40/YVTN_repeat-like_dom_sf"/>
</dbReference>
<evidence type="ECO:0000256" key="2">
    <source>
        <dbReference type="ARBA" id="ARBA00010102"/>
    </source>
</evidence>
<comment type="subcellular location">
    <subcellularLocation>
        <location evidence="1">Nucleus envelope</location>
    </subcellularLocation>
</comment>
<reference evidence="8 9" key="1">
    <citation type="journal article" date="2018" name="Plant J.">
        <title>Genome sequences of Chlorella sorokiniana UTEX 1602 and Micractinium conductrix SAG 241.80: implications to maltose excretion by a green alga.</title>
        <authorList>
            <person name="Arriola M.B."/>
            <person name="Velmurugan N."/>
            <person name="Zhang Y."/>
            <person name="Plunkett M.H."/>
            <person name="Hondzo H."/>
            <person name="Barney B.M."/>
        </authorList>
    </citation>
    <scope>NUCLEOTIDE SEQUENCE [LARGE SCALE GENOMIC DNA]</scope>
    <source>
        <strain evidence="8 9">SAG 241.80</strain>
    </source>
</reference>
<sequence length="310" mass="32286">MAAPMVTPLDAGAAAAAYNATHTRLAVADLAGRLSLWQRTEGSAGGWTLASSLPAEGLRITSLCWAPKEFGGVLAGGASDGSVAVWQEAPGDGAWRLAAVLKEGALGVQDLAFAPPELGPLVAAAYADGAVRFFEASAVLAADSWELQNYFRLGRAAGAATALSWRQPAPGLPPLLVVGTAAAGAQVWAYRRQLMRWEQEATLGGPTEAGGRSVADVAWAPTLGRPYDIVAVAAGPAVTLWRVMGAADSLEVEQLTRLQHAAEVWQVEWNLLGSWLAASTDAGDVCLWRPDLGGEWLLLNRVVGEQQAAA</sequence>
<keyword evidence="6" id="KW-0653">Protein transport</keyword>
<dbReference type="GO" id="GO:0035859">
    <property type="term" value="C:Seh1-associated complex"/>
    <property type="evidence" value="ECO:0007669"/>
    <property type="project" value="TreeGrafter"/>
</dbReference>
<dbReference type="PANTHER" id="PTHR11024">
    <property type="entry name" value="NUCLEAR PORE COMPLEX PROTEIN SEC13 / SEH1 FAMILY MEMBER"/>
    <property type="match status" value="1"/>
</dbReference>
<keyword evidence="9" id="KW-1185">Reference proteome</keyword>
<evidence type="ECO:0000256" key="5">
    <source>
        <dbReference type="ARBA" id="ARBA00022737"/>
    </source>
</evidence>
<dbReference type="EMBL" id="LHPF02000019">
    <property type="protein sequence ID" value="PSC70623.1"/>
    <property type="molecule type" value="Genomic_DNA"/>
</dbReference>
<dbReference type="Proteomes" id="UP000239649">
    <property type="component" value="Unassembled WGS sequence"/>
</dbReference>
<dbReference type="InterPro" id="IPR037363">
    <property type="entry name" value="Sec13/Seh1_fam"/>
</dbReference>
<dbReference type="Gene3D" id="2.130.10.10">
    <property type="entry name" value="YVTN repeat-like/Quinoprotein amine dehydrogenase"/>
    <property type="match status" value="1"/>
</dbReference>
<evidence type="ECO:0000256" key="1">
    <source>
        <dbReference type="ARBA" id="ARBA00004259"/>
    </source>
</evidence>
<keyword evidence="3" id="KW-0813">Transport</keyword>
<dbReference type="SUPFAM" id="SSF50978">
    <property type="entry name" value="WD40 repeat-like"/>
    <property type="match status" value="1"/>
</dbReference>
<protein>
    <submittedName>
        <fullName evidence="8">Nucleoporin seh1-A</fullName>
    </submittedName>
</protein>
<dbReference type="InterPro" id="IPR036322">
    <property type="entry name" value="WD40_repeat_dom_sf"/>
</dbReference>
<dbReference type="GO" id="GO:0034198">
    <property type="term" value="P:cellular response to amino acid starvation"/>
    <property type="evidence" value="ECO:0007669"/>
    <property type="project" value="TreeGrafter"/>
</dbReference>
<proteinExistence type="inferred from homology"/>
<dbReference type="InterPro" id="IPR001680">
    <property type="entry name" value="WD40_rpt"/>
</dbReference>
<organism evidence="8 9">
    <name type="scientific">Micractinium conductrix</name>
    <dbReference type="NCBI Taxonomy" id="554055"/>
    <lineage>
        <taxon>Eukaryota</taxon>
        <taxon>Viridiplantae</taxon>
        <taxon>Chlorophyta</taxon>
        <taxon>core chlorophytes</taxon>
        <taxon>Trebouxiophyceae</taxon>
        <taxon>Chlorellales</taxon>
        <taxon>Chlorellaceae</taxon>
        <taxon>Chlorella clade</taxon>
        <taxon>Micractinium</taxon>
    </lineage>
</organism>
<evidence type="ECO:0000313" key="8">
    <source>
        <dbReference type="EMBL" id="PSC70623.1"/>
    </source>
</evidence>
<keyword evidence="7" id="KW-0539">Nucleus</keyword>
<dbReference type="PANTHER" id="PTHR11024:SF3">
    <property type="entry name" value="NUCLEOPORIN SEH1"/>
    <property type="match status" value="1"/>
</dbReference>
<evidence type="ECO:0000256" key="6">
    <source>
        <dbReference type="ARBA" id="ARBA00022927"/>
    </source>
</evidence>
<dbReference type="AlphaFoldDB" id="A0A2P6V959"/>
<evidence type="ECO:0000256" key="7">
    <source>
        <dbReference type="ARBA" id="ARBA00023242"/>
    </source>
</evidence>
<gene>
    <name evidence="8" type="ORF">C2E20_6007</name>
</gene>
<dbReference type="SMART" id="SM00320">
    <property type="entry name" value="WD40"/>
    <property type="match status" value="3"/>
</dbReference>
<keyword evidence="5" id="KW-0677">Repeat</keyword>
<keyword evidence="4" id="KW-0853">WD repeat</keyword>
<dbReference type="STRING" id="554055.A0A2P6V959"/>
<dbReference type="Pfam" id="PF00400">
    <property type="entry name" value="WD40"/>
    <property type="match status" value="1"/>
</dbReference>
<dbReference type="GO" id="GO:1904263">
    <property type="term" value="P:positive regulation of TORC1 signaling"/>
    <property type="evidence" value="ECO:0007669"/>
    <property type="project" value="TreeGrafter"/>
</dbReference>
<dbReference type="GO" id="GO:0005198">
    <property type="term" value="F:structural molecule activity"/>
    <property type="evidence" value="ECO:0007669"/>
    <property type="project" value="InterPro"/>
</dbReference>
<dbReference type="GO" id="GO:0015031">
    <property type="term" value="P:protein transport"/>
    <property type="evidence" value="ECO:0007669"/>
    <property type="project" value="UniProtKB-KW"/>
</dbReference>
<evidence type="ECO:0000256" key="3">
    <source>
        <dbReference type="ARBA" id="ARBA00022448"/>
    </source>
</evidence>
<evidence type="ECO:0000256" key="4">
    <source>
        <dbReference type="ARBA" id="ARBA00022574"/>
    </source>
</evidence>
<evidence type="ECO:0000313" key="9">
    <source>
        <dbReference type="Proteomes" id="UP000239649"/>
    </source>
</evidence>
<comment type="caution">
    <text evidence="8">The sequence shown here is derived from an EMBL/GenBank/DDBJ whole genome shotgun (WGS) entry which is preliminary data.</text>
</comment>
<comment type="similarity">
    <text evidence="2">Belongs to the WD repeat SEC13 family.</text>
</comment>
<dbReference type="GO" id="GO:0031080">
    <property type="term" value="C:nuclear pore outer ring"/>
    <property type="evidence" value="ECO:0007669"/>
    <property type="project" value="TreeGrafter"/>
</dbReference>
<accession>A0A2P6V959</accession>
<dbReference type="OrthoDB" id="508132at2759"/>